<sequence length="299" mass="33699">MTEQASRLKFLLQVKHWQTYRTFCREYDRAAAALDPQLVGTWPSRAHFYRWLSGALKGLPHPHHCRVIEAMFDGLPASQIFESLTPDRAATEFTPSALEAPTVGAVSDPLDLVIYDNLNDEDNRAISQRIRNGRNIFFVAHTGYNAMVSLYQSPMRAALEKGAVLKVVVTAPENAIMQYEQLKHRLCPSIRQEGEIREVLAACERHRAHAVRFGQPAENVQARTYLGVPSMNALLVDGWLRLIPYLPLIDAAESPVFEYFFDVDSPSTTIKTYLRSLNLLWSDSTPSLDQDKAQSVANL</sequence>
<comment type="caution">
    <text evidence="1">The sequence shown here is derived from an EMBL/GenBank/DDBJ whole genome shotgun (WGS) entry which is preliminary data.</text>
</comment>
<accession>A0A919J2G9</accession>
<gene>
    <name evidence="1" type="ORF">Afe05nite_35680</name>
</gene>
<name>A0A919J2G9_9ACTN</name>
<dbReference type="EMBL" id="BOMM01000032">
    <property type="protein sequence ID" value="GIE11728.1"/>
    <property type="molecule type" value="Genomic_DNA"/>
</dbReference>
<dbReference type="AlphaFoldDB" id="A0A919J2G9"/>
<reference evidence="1" key="1">
    <citation type="submission" date="2021-01" db="EMBL/GenBank/DDBJ databases">
        <title>Whole genome shotgun sequence of Actinoplanes ferrugineus NBRC 15555.</title>
        <authorList>
            <person name="Komaki H."/>
            <person name="Tamura T."/>
        </authorList>
    </citation>
    <scope>NUCLEOTIDE SEQUENCE</scope>
    <source>
        <strain evidence="1">NBRC 15555</strain>
    </source>
</reference>
<evidence type="ECO:0000313" key="2">
    <source>
        <dbReference type="Proteomes" id="UP000598174"/>
    </source>
</evidence>
<dbReference type="RefSeq" id="WP_203818252.1">
    <property type="nucleotide sequence ID" value="NZ_BAAABP010000038.1"/>
</dbReference>
<keyword evidence="2" id="KW-1185">Reference proteome</keyword>
<organism evidence="1 2">
    <name type="scientific">Paractinoplanes ferrugineus</name>
    <dbReference type="NCBI Taxonomy" id="113564"/>
    <lineage>
        <taxon>Bacteria</taxon>
        <taxon>Bacillati</taxon>
        <taxon>Actinomycetota</taxon>
        <taxon>Actinomycetes</taxon>
        <taxon>Micromonosporales</taxon>
        <taxon>Micromonosporaceae</taxon>
        <taxon>Paractinoplanes</taxon>
    </lineage>
</organism>
<proteinExistence type="predicted"/>
<protein>
    <submittedName>
        <fullName evidence="1">Uncharacterized protein</fullName>
    </submittedName>
</protein>
<dbReference type="Proteomes" id="UP000598174">
    <property type="component" value="Unassembled WGS sequence"/>
</dbReference>
<evidence type="ECO:0000313" key="1">
    <source>
        <dbReference type="EMBL" id="GIE11728.1"/>
    </source>
</evidence>